<feature type="transmembrane region" description="Helical" evidence="1">
    <location>
        <begin position="152"/>
        <end position="168"/>
    </location>
</feature>
<proteinExistence type="predicted"/>
<keyword evidence="1" id="KW-0472">Membrane</keyword>
<feature type="transmembrane region" description="Helical" evidence="1">
    <location>
        <begin position="209"/>
        <end position="228"/>
    </location>
</feature>
<dbReference type="EMBL" id="CP013124">
    <property type="protein sequence ID" value="ALN19714.1"/>
    <property type="molecule type" value="Genomic_DNA"/>
</dbReference>
<keyword evidence="3" id="KW-1185">Reference proteome</keyword>
<evidence type="ECO:0000313" key="2">
    <source>
        <dbReference type="EMBL" id="ALN19714.1"/>
    </source>
</evidence>
<feature type="transmembrane region" description="Helical" evidence="1">
    <location>
        <begin position="68"/>
        <end position="88"/>
    </location>
</feature>
<dbReference type="Proteomes" id="UP000028530">
    <property type="component" value="Chromosome"/>
</dbReference>
<organism evidence="2 3">
    <name type="scientific">Ectopseudomonas mendocina S5.2</name>
    <dbReference type="NCBI Taxonomy" id="1225174"/>
    <lineage>
        <taxon>Bacteria</taxon>
        <taxon>Pseudomonadati</taxon>
        <taxon>Pseudomonadota</taxon>
        <taxon>Gammaproteobacteria</taxon>
        <taxon>Pseudomonadales</taxon>
        <taxon>Pseudomonadaceae</taxon>
        <taxon>Ectopseudomonas</taxon>
    </lineage>
</organism>
<gene>
    <name evidence="2" type="ORF">DW68_014080</name>
</gene>
<name>A0ABN4IXU4_ECTME</name>
<feature type="transmembrane region" description="Helical" evidence="1">
    <location>
        <begin position="240"/>
        <end position="262"/>
    </location>
</feature>
<dbReference type="GeneID" id="57607006"/>
<accession>A0ABN4IXU4</accession>
<dbReference type="RefSeq" id="WP_017362823.1">
    <property type="nucleotide sequence ID" value="NZ_CP013124.1"/>
</dbReference>
<sequence>MLNPYRSKLAPVLVSFVKSAPILVFASMGFRFLFIAMQVVSLWFIFGWVGGNVNQHVLDLVGLPAESYVYPCFGALGFICSTVFSLFSKMCALKATFKFERWIVEKNIALKFVMTKGDLKNIVKLMISVLDVVVPLGLIIAVSVLWAFITPYTLILAFFILFSGLWFLRKGVGFSAKRYKPVSIRNKLDSYVGSEEHLGFYKILLLPNYITLVLVAIIAVSIVLSLIATKLYFASHGSQVGHMAILTGVAFLQIKSFSGIILRAGAYNKSLTAVHSVVIAKKVTA</sequence>
<evidence type="ECO:0000256" key="1">
    <source>
        <dbReference type="SAM" id="Phobius"/>
    </source>
</evidence>
<feature type="transmembrane region" description="Helical" evidence="1">
    <location>
        <begin position="122"/>
        <end position="146"/>
    </location>
</feature>
<evidence type="ECO:0000313" key="3">
    <source>
        <dbReference type="Proteomes" id="UP000028530"/>
    </source>
</evidence>
<feature type="transmembrane region" description="Helical" evidence="1">
    <location>
        <begin position="21"/>
        <end position="48"/>
    </location>
</feature>
<evidence type="ECO:0008006" key="4">
    <source>
        <dbReference type="Google" id="ProtNLM"/>
    </source>
</evidence>
<protein>
    <recommendedName>
        <fullName evidence="4">ABC transmembrane type-1 domain-containing protein</fullName>
    </recommendedName>
</protein>
<reference evidence="2 3" key="1">
    <citation type="submission" date="2015-11" db="EMBL/GenBank/DDBJ databases">
        <authorList>
            <person name="Chong T.M."/>
            <person name="Chan K.G."/>
            <person name="Dessaux Y."/>
        </authorList>
    </citation>
    <scope>NUCLEOTIDE SEQUENCE [LARGE SCALE GENOMIC DNA]</scope>
    <source>
        <strain evidence="2 3">S5.2</strain>
    </source>
</reference>
<keyword evidence="1" id="KW-1133">Transmembrane helix</keyword>
<keyword evidence="1" id="KW-0812">Transmembrane</keyword>